<dbReference type="OrthoDB" id="442064at2"/>
<accession>A0A4R2RML2</accession>
<dbReference type="Proteomes" id="UP000294813">
    <property type="component" value="Unassembled WGS sequence"/>
</dbReference>
<keyword evidence="2" id="KW-0051">Antiviral defense</keyword>
<sequence length="539" mass="61687">MNQILVISDTNNIYDYLFSSAKYKYIRGASIILDELNRVTTRKIVDDCGGQLLTVGGGESRALFASAENAEKYVCELKKAYLEATGQVTLTTAIVARDHSESIHDWFSRAERLLRFKEVESDKKAMSSTGLWALVQRCEVCKKQAVEVSGYSGTKANASSQRICPSCKKKLSKIKQAKETLRELADPQRAEALLENIQSSHETAGLMDIHYRQIKRFLERKTEKGLESTGKLPRTWVEDLQTLLESESGDGSQYIGFIYADGRNIGNFFREKILKKYQGESLEKNESLIIKDYIKNSSALHDATMEAAMRTAEEFEQFHADYAMIGGDDFVAIVPGKYAVAYANTFLKHFNEVTASTEYLGHPQNMTAGIVIAKQSYPIRRLFDLSNQLMAQAKKKKKFQNNSVVDFMVITDTTVQSIEKIRANEQAQIPGRQLRAGGYAISGDEPDTLEKLSSTIKKLKELNFPRSKIKDVYHIARMSDTFNMEFYWVVWRSRLEPEIRRIFDEWNHEFHRTLFPFEKEEKPFTTLLDLFDLYDYFEV</sequence>
<evidence type="ECO:0000256" key="2">
    <source>
        <dbReference type="ARBA" id="ARBA00023118"/>
    </source>
</evidence>
<dbReference type="Pfam" id="PF22335">
    <property type="entry name" value="Cas10-Cmr2_palm2"/>
    <property type="match status" value="1"/>
</dbReference>
<organism evidence="4 5">
    <name type="scientific">Heliophilum fasciatum</name>
    <dbReference type="NCBI Taxonomy" id="35700"/>
    <lineage>
        <taxon>Bacteria</taxon>
        <taxon>Bacillati</taxon>
        <taxon>Bacillota</taxon>
        <taxon>Clostridia</taxon>
        <taxon>Eubacteriales</taxon>
        <taxon>Heliobacteriaceae</taxon>
        <taxon>Heliophilum</taxon>
    </lineage>
</organism>
<reference evidence="4 5" key="1">
    <citation type="submission" date="2019-03" db="EMBL/GenBank/DDBJ databases">
        <title>Genomic Encyclopedia of Type Strains, Phase IV (KMG-IV): sequencing the most valuable type-strain genomes for metagenomic binning, comparative biology and taxonomic classification.</title>
        <authorList>
            <person name="Goeker M."/>
        </authorList>
    </citation>
    <scope>NUCLEOTIDE SEQUENCE [LARGE SCALE GENOMIC DNA]</scope>
    <source>
        <strain evidence="4 5">DSM 11170</strain>
    </source>
</reference>
<feature type="domain" description="Cas10/Cmr2 second palm" evidence="3">
    <location>
        <begin position="254"/>
        <end position="397"/>
    </location>
</feature>
<dbReference type="RefSeq" id="WP_131920829.1">
    <property type="nucleotide sequence ID" value="NZ_JAOQNU010000038.1"/>
</dbReference>
<comment type="caution">
    <text evidence="4">The sequence shown here is derived from an EMBL/GenBank/DDBJ whole genome shotgun (WGS) entry which is preliminary data.</text>
</comment>
<keyword evidence="1" id="KW-0547">Nucleotide-binding</keyword>
<dbReference type="InterPro" id="IPR043128">
    <property type="entry name" value="Rev_trsase/Diguanyl_cyclase"/>
</dbReference>
<evidence type="ECO:0000256" key="1">
    <source>
        <dbReference type="ARBA" id="ARBA00022741"/>
    </source>
</evidence>
<dbReference type="GO" id="GO:0051607">
    <property type="term" value="P:defense response to virus"/>
    <property type="evidence" value="ECO:0007669"/>
    <property type="project" value="UniProtKB-KW"/>
</dbReference>
<dbReference type="EMBL" id="SLXT01000038">
    <property type="protein sequence ID" value="TCP60435.1"/>
    <property type="molecule type" value="Genomic_DNA"/>
</dbReference>
<name>A0A4R2RML2_9FIRM</name>
<evidence type="ECO:0000313" key="4">
    <source>
        <dbReference type="EMBL" id="TCP60435.1"/>
    </source>
</evidence>
<gene>
    <name evidence="4" type="ORF">EDD73_13817</name>
</gene>
<dbReference type="GO" id="GO:0000166">
    <property type="term" value="F:nucleotide binding"/>
    <property type="evidence" value="ECO:0007669"/>
    <property type="project" value="UniProtKB-KW"/>
</dbReference>
<dbReference type="Gene3D" id="3.30.70.270">
    <property type="match status" value="1"/>
</dbReference>
<protein>
    <recommendedName>
        <fullName evidence="3">Cas10/Cmr2 second palm domain-containing protein</fullName>
    </recommendedName>
</protein>
<evidence type="ECO:0000259" key="3">
    <source>
        <dbReference type="Pfam" id="PF22335"/>
    </source>
</evidence>
<evidence type="ECO:0000313" key="5">
    <source>
        <dbReference type="Proteomes" id="UP000294813"/>
    </source>
</evidence>
<keyword evidence="5" id="KW-1185">Reference proteome</keyword>
<dbReference type="InterPro" id="IPR054767">
    <property type="entry name" value="Cas10-Cmr2_palm2"/>
</dbReference>
<proteinExistence type="predicted"/>
<dbReference type="AlphaFoldDB" id="A0A4R2RML2"/>